<dbReference type="RefSeq" id="WP_213364913.1">
    <property type="nucleotide sequence ID" value="NZ_BSFM01000014.1"/>
</dbReference>
<dbReference type="SUPFAM" id="SSF51430">
    <property type="entry name" value="NAD(P)-linked oxidoreductase"/>
    <property type="match status" value="1"/>
</dbReference>
<evidence type="ECO:0000259" key="2">
    <source>
        <dbReference type="Pfam" id="PF00248"/>
    </source>
</evidence>
<name>A0A9W6NB17_9HYPH</name>
<dbReference type="GO" id="GO:0016491">
    <property type="term" value="F:oxidoreductase activity"/>
    <property type="evidence" value="ECO:0007669"/>
    <property type="project" value="UniProtKB-KW"/>
</dbReference>
<reference evidence="3" key="2">
    <citation type="submission" date="2023-01" db="EMBL/GenBank/DDBJ databases">
        <authorList>
            <person name="Sun Q."/>
            <person name="Evtushenko L."/>
        </authorList>
    </citation>
    <scope>NUCLEOTIDE SEQUENCE</scope>
    <source>
        <strain evidence="3">VKM B-2789</strain>
    </source>
</reference>
<feature type="domain" description="NADP-dependent oxidoreductase" evidence="2">
    <location>
        <begin position="15"/>
        <end position="314"/>
    </location>
</feature>
<dbReference type="CDD" id="cd19081">
    <property type="entry name" value="AKR_AKR9C1"/>
    <property type="match status" value="1"/>
</dbReference>
<reference evidence="3" key="1">
    <citation type="journal article" date="2014" name="Int. J. Syst. Evol. Microbiol.">
        <title>Complete genome sequence of Corynebacterium casei LMG S-19264T (=DSM 44701T), isolated from a smear-ripened cheese.</title>
        <authorList>
            <consortium name="US DOE Joint Genome Institute (JGI-PGF)"/>
            <person name="Walter F."/>
            <person name="Albersmeier A."/>
            <person name="Kalinowski J."/>
            <person name="Ruckert C."/>
        </authorList>
    </citation>
    <scope>NUCLEOTIDE SEQUENCE</scope>
    <source>
        <strain evidence="3">VKM B-2789</strain>
    </source>
</reference>
<sequence>MELRRLGRSDLLVPPLCFGGNVFGWTADEATSFRLLDELLAAGFNFIDTADVYSRWAPGHVGGESETIIGKWMKARGNRDKIVLATKVGADMGRGKVCLTAEYIAEAVEASLKRLQTDRIDLYQSHWDDAETPFEEVLHAYDTLIKAGKVRLIGASNLTGQRLFDALAVSTREHLPRYETIQPEYNLCERAAYETDIEPVARANGLGVITYFSLAAGFLTGKYRSPEDAGKSVRGGDNVRKYLNPRGLGILAALDAVAAAHGANPTQVALAWVMARPSVTAAIASASKPEQLGDLIAAAELGLTAGDIERLNAASA</sequence>
<dbReference type="InterPro" id="IPR050523">
    <property type="entry name" value="AKR_Detox_Biosynth"/>
</dbReference>
<dbReference type="GO" id="GO:0005829">
    <property type="term" value="C:cytosol"/>
    <property type="evidence" value="ECO:0007669"/>
    <property type="project" value="TreeGrafter"/>
</dbReference>
<comment type="caution">
    <text evidence="3">The sequence shown here is derived from an EMBL/GenBank/DDBJ whole genome shotgun (WGS) entry which is preliminary data.</text>
</comment>
<dbReference type="Gene3D" id="3.20.20.100">
    <property type="entry name" value="NADP-dependent oxidoreductase domain"/>
    <property type="match status" value="1"/>
</dbReference>
<dbReference type="PANTHER" id="PTHR43364">
    <property type="entry name" value="NADH-SPECIFIC METHYLGLYOXAL REDUCTASE-RELATED"/>
    <property type="match status" value="1"/>
</dbReference>
<dbReference type="Proteomes" id="UP001143330">
    <property type="component" value="Unassembled WGS sequence"/>
</dbReference>
<dbReference type="InterPro" id="IPR023210">
    <property type="entry name" value="NADP_OxRdtase_dom"/>
</dbReference>
<accession>A0A9W6NB17</accession>
<evidence type="ECO:0000313" key="3">
    <source>
        <dbReference type="EMBL" id="GLK85089.1"/>
    </source>
</evidence>
<gene>
    <name evidence="3" type="ORF">GCM10017653_31590</name>
</gene>
<dbReference type="FunFam" id="3.20.20.100:FF:000004">
    <property type="entry name" value="Oxidoreductase, aldo/keto reductase"/>
    <property type="match status" value="1"/>
</dbReference>
<keyword evidence="4" id="KW-1185">Reference proteome</keyword>
<evidence type="ECO:0000313" key="4">
    <source>
        <dbReference type="Proteomes" id="UP001143330"/>
    </source>
</evidence>
<organism evidence="3 4">
    <name type="scientific">Ancylobacter defluvii</name>
    <dbReference type="NCBI Taxonomy" id="1282440"/>
    <lineage>
        <taxon>Bacteria</taxon>
        <taxon>Pseudomonadati</taxon>
        <taxon>Pseudomonadota</taxon>
        <taxon>Alphaproteobacteria</taxon>
        <taxon>Hyphomicrobiales</taxon>
        <taxon>Xanthobacteraceae</taxon>
        <taxon>Ancylobacter</taxon>
    </lineage>
</organism>
<keyword evidence="1" id="KW-0560">Oxidoreductase</keyword>
<proteinExistence type="predicted"/>
<dbReference type="InterPro" id="IPR036812">
    <property type="entry name" value="NAD(P)_OxRdtase_dom_sf"/>
</dbReference>
<evidence type="ECO:0000256" key="1">
    <source>
        <dbReference type="ARBA" id="ARBA00023002"/>
    </source>
</evidence>
<dbReference type="PANTHER" id="PTHR43364:SF6">
    <property type="entry name" value="OXIDOREDUCTASE-RELATED"/>
    <property type="match status" value="1"/>
</dbReference>
<protein>
    <submittedName>
        <fullName evidence="3">Oxidoreductase</fullName>
    </submittedName>
</protein>
<dbReference type="Pfam" id="PF00248">
    <property type="entry name" value="Aldo_ket_red"/>
    <property type="match status" value="1"/>
</dbReference>
<dbReference type="EMBL" id="BSFM01000014">
    <property type="protein sequence ID" value="GLK85089.1"/>
    <property type="molecule type" value="Genomic_DNA"/>
</dbReference>
<dbReference type="AlphaFoldDB" id="A0A9W6NB17"/>